<evidence type="ECO:0000313" key="2">
    <source>
        <dbReference type="EMBL" id="TJZ81977.1"/>
    </source>
</evidence>
<dbReference type="GO" id="GO:0015074">
    <property type="term" value="P:DNA integration"/>
    <property type="evidence" value="ECO:0007669"/>
    <property type="project" value="InterPro"/>
</dbReference>
<organism evidence="2 3">
    <name type="scientific">Paracoccus hibiscisoli</name>
    <dbReference type="NCBI Taxonomy" id="2023261"/>
    <lineage>
        <taxon>Bacteria</taxon>
        <taxon>Pseudomonadati</taxon>
        <taxon>Pseudomonadota</taxon>
        <taxon>Alphaproteobacteria</taxon>
        <taxon>Rhodobacterales</taxon>
        <taxon>Paracoccaceae</taxon>
        <taxon>Paracoccus</taxon>
    </lineage>
</organism>
<feature type="domain" description="Integrase catalytic" evidence="1">
    <location>
        <begin position="97"/>
        <end position="175"/>
    </location>
</feature>
<gene>
    <name evidence="2" type="ORF">FA740_15915</name>
</gene>
<dbReference type="NCBIfam" id="NF033516">
    <property type="entry name" value="transpos_IS3"/>
    <property type="match status" value="1"/>
</dbReference>
<comment type="caution">
    <text evidence="2">The sequence shown here is derived from an EMBL/GenBank/DDBJ whole genome shotgun (WGS) entry which is preliminary data.</text>
</comment>
<dbReference type="InterPro" id="IPR036397">
    <property type="entry name" value="RNaseH_sf"/>
</dbReference>
<name>A0A4U0QJT0_9RHOB</name>
<dbReference type="PANTHER" id="PTHR46889:SF7">
    <property type="entry name" value="TRANSPOSASE FOR INSERTION SEQUENCE ELEMENT IS904"/>
    <property type="match status" value="1"/>
</dbReference>
<dbReference type="InterPro" id="IPR048020">
    <property type="entry name" value="Transpos_IS3"/>
</dbReference>
<sequence>MNLPRSTYYYYRYARTLELTDGELTAIIEDVQDKLPCYGYRRVTHQLRRRGFAINHKRVARGMRVAGLGIKPRKRSVRTTDSRHDSPIFPNLYRNLIPDRPDRVWVADFTYIRVVTGFCYLAAILDACSRKVIGYGLSQHLDTELALAALRAAVMTRKPSKGCIHYTDRACQYAS</sequence>
<dbReference type="AlphaFoldDB" id="A0A4U0QJT0"/>
<dbReference type="SUPFAM" id="SSF53098">
    <property type="entry name" value="Ribonuclease H-like"/>
    <property type="match status" value="1"/>
</dbReference>
<dbReference type="InterPro" id="IPR012337">
    <property type="entry name" value="RNaseH-like_sf"/>
</dbReference>
<dbReference type="Gene3D" id="3.30.420.10">
    <property type="entry name" value="Ribonuclease H-like superfamily/Ribonuclease H"/>
    <property type="match status" value="1"/>
</dbReference>
<dbReference type="EMBL" id="SUNH01000026">
    <property type="protein sequence ID" value="TJZ81977.1"/>
    <property type="molecule type" value="Genomic_DNA"/>
</dbReference>
<protein>
    <submittedName>
        <fullName evidence="2">IS3 family transposase</fullName>
    </submittedName>
</protein>
<proteinExistence type="predicted"/>
<reference evidence="2 3" key="1">
    <citation type="submission" date="2019-04" db="EMBL/GenBank/DDBJ databases">
        <authorList>
            <person name="Li J."/>
        </authorList>
    </citation>
    <scope>NUCLEOTIDE SEQUENCE [LARGE SCALE GENOMIC DNA]</scope>
    <source>
        <strain evidence="2 3">CCTCC AB2016182</strain>
    </source>
</reference>
<dbReference type="InterPro" id="IPR025948">
    <property type="entry name" value="HTH-like_dom"/>
</dbReference>
<dbReference type="GO" id="GO:0003676">
    <property type="term" value="F:nucleic acid binding"/>
    <property type="evidence" value="ECO:0007669"/>
    <property type="project" value="InterPro"/>
</dbReference>
<accession>A0A4U0QJT0</accession>
<dbReference type="PROSITE" id="PS50994">
    <property type="entry name" value="INTEGRASE"/>
    <property type="match status" value="1"/>
</dbReference>
<dbReference type="RefSeq" id="WP_042249997.1">
    <property type="nucleotide sequence ID" value="NZ_SUNH01000026.1"/>
</dbReference>
<evidence type="ECO:0000313" key="3">
    <source>
        <dbReference type="Proteomes" id="UP000306223"/>
    </source>
</evidence>
<dbReference type="Pfam" id="PF13276">
    <property type="entry name" value="HTH_21"/>
    <property type="match status" value="1"/>
</dbReference>
<dbReference type="InterPro" id="IPR050900">
    <property type="entry name" value="Transposase_IS3/IS150/IS904"/>
</dbReference>
<keyword evidence="3" id="KW-1185">Reference proteome</keyword>
<dbReference type="Proteomes" id="UP000306223">
    <property type="component" value="Unassembled WGS sequence"/>
</dbReference>
<dbReference type="Pfam" id="PF00665">
    <property type="entry name" value="rve"/>
    <property type="match status" value="1"/>
</dbReference>
<dbReference type="OrthoDB" id="9803878at2"/>
<evidence type="ECO:0000259" key="1">
    <source>
        <dbReference type="PROSITE" id="PS50994"/>
    </source>
</evidence>
<dbReference type="InterPro" id="IPR001584">
    <property type="entry name" value="Integrase_cat-core"/>
</dbReference>
<dbReference type="PANTHER" id="PTHR46889">
    <property type="entry name" value="TRANSPOSASE INSF FOR INSERTION SEQUENCE IS3B-RELATED"/>
    <property type="match status" value="1"/>
</dbReference>